<evidence type="ECO:0000256" key="2">
    <source>
        <dbReference type="ARBA" id="ARBA00022475"/>
    </source>
</evidence>
<evidence type="ECO:0000256" key="1">
    <source>
        <dbReference type="ARBA" id="ARBA00004429"/>
    </source>
</evidence>
<sequence length="327" mass="35334">MHASPRTHPGTRWGGLLFLLALITLASAVPFMPYGSIRVADSILIYILLGLGLNIVVGYCGLLDLGFVAFYAVGAYTYGLLASPHLGLHLPFLAILPIGIMLSGFVGVLLGFPVLRLRGDYLAIVTLGFGEIIRILINNLDRLTNGPRGLSRLDRPSIGGEVLSTPLDFYWLLLVAVAVCMVIVYRLEGSLQGKAWFALREDQDAASGVGINTTRIKLTAFAVSAAIAGGAGVIFATFQRFVSPESFTLHESILIVLMIVIGGAGNILGIIVGTLVMILIPEILREYSEYRMLIMGLMMVVIILVRPEGLVPRSFGPRQLFRVVLNK</sequence>
<keyword evidence="3 6" id="KW-0812">Transmembrane</keyword>
<accession>A0A385Z704</accession>
<feature type="transmembrane region" description="Helical" evidence="6">
    <location>
        <begin position="292"/>
        <end position="311"/>
    </location>
</feature>
<dbReference type="GO" id="GO:0015658">
    <property type="term" value="F:branched-chain amino acid transmembrane transporter activity"/>
    <property type="evidence" value="ECO:0007669"/>
    <property type="project" value="InterPro"/>
</dbReference>
<keyword evidence="4 6" id="KW-1133">Transmembrane helix</keyword>
<dbReference type="AlphaFoldDB" id="A0A385Z704"/>
<feature type="transmembrane region" description="Helical" evidence="6">
    <location>
        <begin position="92"/>
        <end position="112"/>
    </location>
</feature>
<evidence type="ECO:0000313" key="7">
    <source>
        <dbReference type="EMBL" id="AYC35079.1"/>
    </source>
</evidence>
<dbReference type="KEGG" id="pcav:D3880_11735"/>
<dbReference type="PANTHER" id="PTHR30482:SF20">
    <property type="entry name" value="HIGH-AFFINITY BRANCHED-CHAIN AMINO ACID TRANSPORT SYSTEM PERMEASE PROTEIN LIVM"/>
    <property type="match status" value="1"/>
</dbReference>
<feature type="transmembrane region" description="Helical" evidence="6">
    <location>
        <begin position="12"/>
        <end position="31"/>
    </location>
</feature>
<dbReference type="Proteomes" id="UP000265560">
    <property type="component" value="Chromosome"/>
</dbReference>
<feature type="transmembrane region" description="Helical" evidence="6">
    <location>
        <begin position="218"/>
        <end position="241"/>
    </location>
</feature>
<dbReference type="InterPro" id="IPR043428">
    <property type="entry name" value="LivM-like"/>
</dbReference>
<organism evidence="7 8">
    <name type="scientific">Pseudomonas cavernae</name>
    <dbReference type="NCBI Taxonomy" id="2320867"/>
    <lineage>
        <taxon>Bacteria</taxon>
        <taxon>Pseudomonadati</taxon>
        <taxon>Pseudomonadota</taxon>
        <taxon>Gammaproteobacteria</taxon>
        <taxon>Pseudomonadales</taxon>
        <taxon>Pseudomonadaceae</taxon>
        <taxon>Pseudomonas</taxon>
    </lineage>
</organism>
<feature type="transmembrane region" description="Helical" evidence="6">
    <location>
        <begin position="119"/>
        <end position="137"/>
    </location>
</feature>
<name>A0A385Z704_9PSED</name>
<dbReference type="EMBL" id="CP032419">
    <property type="protein sequence ID" value="AYC35079.1"/>
    <property type="molecule type" value="Genomic_DNA"/>
</dbReference>
<dbReference type="PANTHER" id="PTHR30482">
    <property type="entry name" value="HIGH-AFFINITY BRANCHED-CHAIN AMINO ACID TRANSPORT SYSTEM PERMEASE"/>
    <property type="match status" value="1"/>
</dbReference>
<keyword evidence="5 6" id="KW-0472">Membrane</keyword>
<evidence type="ECO:0000313" key="8">
    <source>
        <dbReference type="Proteomes" id="UP000265560"/>
    </source>
</evidence>
<comment type="subcellular location">
    <subcellularLocation>
        <location evidence="1">Cell inner membrane</location>
        <topology evidence="1">Multi-pass membrane protein</topology>
    </subcellularLocation>
</comment>
<dbReference type="GO" id="GO:0005886">
    <property type="term" value="C:plasma membrane"/>
    <property type="evidence" value="ECO:0007669"/>
    <property type="project" value="UniProtKB-SubCell"/>
</dbReference>
<reference evidence="8" key="1">
    <citation type="submission" date="2018-09" db="EMBL/GenBank/DDBJ databases">
        <authorList>
            <person name="Zhu H."/>
        </authorList>
    </citation>
    <scope>NUCLEOTIDE SEQUENCE [LARGE SCALE GENOMIC DNA]</scope>
    <source>
        <strain evidence="8">K2W31S-8</strain>
    </source>
</reference>
<protein>
    <submittedName>
        <fullName evidence="7">Branched-chain amino acid ABC transporter permease</fullName>
    </submittedName>
</protein>
<dbReference type="InterPro" id="IPR001851">
    <property type="entry name" value="ABC_transp_permease"/>
</dbReference>
<dbReference type="Pfam" id="PF02653">
    <property type="entry name" value="BPD_transp_2"/>
    <property type="match status" value="1"/>
</dbReference>
<dbReference type="CDD" id="cd06581">
    <property type="entry name" value="TM_PBP1_LivM_like"/>
    <property type="match status" value="1"/>
</dbReference>
<feature type="transmembrane region" description="Helical" evidence="6">
    <location>
        <begin position="169"/>
        <end position="187"/>
    </location>
</feature>
<proteinExistence type="predicted"/>
<dbReference type="OrthoDB" id="9814461at2"/>
<feature type="transmembrane region" description="Helical" evidence="6">
    <location>
        <begin position="253"/>
        <end position="280"/>
    </location>
</feature>
<evidence type="ECO:0000256" key="3">
    <source>
        <dbReference type="ARBA" id="ARBA00022692"/>
    </source>
</evidence>
<keyword evidence="8" id="KW-1185">Reference proteome</keyword>
<keyword evidence="2" id="KW-1003">Cell membrane</keyword>
<feature type="transmembrane region" description="Helical" evidence="6">
    <location>
        <begin position="43"/>
        <end position="72"/>
    </location>
</feature>
<evidence type="ECO:0000256" key="6">
    <source>
        <dbReference type="SAM" id="Phobius"/>
    </source>
</evidence>
<evidence type="ECO:0000256" key="4">
    <source>
        <dbReference type="ARBA" id="ARBA00022989"/>
    </source>
</evidence>
<evidence type="ECO:0000256" key="5">
    <source>
        <dbReference type="ARBA" id="ARBA00023136"/>
    </source>
</evidence>
<gene>
    <name evidence="7" type="ORF">D3880_11735</name>
</gene>